<dbReference type="GO" id="GO:0005737">
    <property type="term" value="C:cytoplasm"/>
    <property type="evidence" value="ECO:0007669"/>
    <property type="project" value="UniProtKB-SubCell"/>
</dbReference>
<dbReference type="EMBL" id="SGPK01000363">
    <property type="protein sequence ID" value="THH04237.1"/>
    <property type="molecule type" value="Genomic_DNA"/>
</dbReference>
<dbReference type="InterPro" id="IPR038881">
    <property type="entry name" value="Yae1-like"/>
</dbReference>
<evidence type="ECO:0000313" key="9">
    <source>
        <dbReference type="EMBL" id="THH04237.1"/>
    </source>
</evidence>
<protein>
    <recommendedName>
        <fullName evidence="5">Protein YAE1</fullName>
    </recommendedName>
    <alternativeName>
        <fullName evidence="4">Protein yae1</fullName>
    </alternativeName>
</protein>
<sequence>MYDFTDIEEVDYDRTIELSPSHPTQADESEREWSRMSDLFMTAGYREGITAGKESALQSGFDTGFAEVGAPIGRHVGNLRGLAAGVLAFLNSSSHHCSQLCESTQLHDEIRSIAERLSCIQFVNIEPPDTEALTHALEHREGEGDLQVQTDLQTARKDLPELVKLKESLEVVYKKLDLYIVFDVPSCLT</sequence>
<dbReference type="OrthoDB" id="20086at2759"/>
<name>A0A4S4KZS8_9AGAM</name>
<feature type="domain" description="Essential protein Yae1 N-terminal" evidence="8">
    <location>
        <begin position="44"/>
        <end position="83"/>
    </location>
</feature>
<organism evidence="9 10">
    <name type="scientific">Phellinidium pouzarii</name>
    <dbReference type="NCBI Taxonomy" id="167371"/>
    <lineage>
        <taxon>Eukaryota</taxon>
        <taxon>Fungi</taxon>
        <taxon>Dikarya</taxon>
        <taxon>Basidiomycota</taxon>
        <taxon>Agaricomycotina</taxon>
        <taxon>Agaricomycetes</taxon>
        <taxon>Hymenochaetales</taxon>
        <taxon>Hymenochaetaceae</taxon>
        <taxon>Phellinidium</taxon>
    </lineage>
</organism>
<dbReference type="Proteomes" id="UP000308199">
    <property type="component" value="Unassembled WGS sequence"/>
</dbReference>
<evidence type="ECO:0000256" key="6">
    <source>
        <dbReference type="ARBA" id="ARBA00022490"/>
    </source>
</evidence>
<keyword evidence="10" id="KW-1185">Reference proteome</keyword>
<dbReference type="PANTHER" id="PTHR18829:SF0">
    <property type="entry name" value="PROTEIN YAE1 HOMOLOG"/>
    <property type="match status" value="1"/>
</dbReference>
<evidence type="ECO:0000256" key="1">
    <source>
        <dbReference type="ARBA" id="ARBA00004123"/>
    </source>
</evidence>
<dbReference type="GO" id="GO:0005634">
    <property type="term" value="C:nucleus"/>
    <property type="evidence" value="ECO:0007669"/>
    <property type="project" value="UniProtKB-SubCell"/>
</dbReference>
<proteinExistence type="inferred from homology"/>
<keyword evidence="6" id="KW-0963">Cytoplasm</keyword>
<comment type="subcellular location">
    <subcellularLocation>
        <location evidence="2">Cytoplasm</location>
    </subcellularLocation>
    <subcellularLocation>
        <location evidence="1">Nucleus</location>
    </subcellularLocation>
</comment>
<dbReference type="Pfam" id="PF09811">
    <property type="entry name" value="Yae1_N"/>
    <property type="match status" value="1"/>
</dbReference>
<evidence type="ECO:0000313" key="10">
    <source>
        <dbReference type="Proteomes" id="UP000308199"/>
    </source>
</evidence>
<evidence type="ECO:0000256" key="2">
    <source>
        <dbReference type="ARBA" id="ARBA00004496"/>
    </source>
</evidence>
<evidence type="ECO:0000256" key="7">
    <source>
        <dbReference type="ARBA" id="ARBA00023242"/>
    </source>
</evidence>
<comment type="similarity">
    <text evidence="3">Belongs to the YAE1 family.</text>
</comment>
<dbReference type="AlphaFoldDB" id="A0A4S4KZS8"/>
<accession>A0A4S4KZS8</accession>
<dbReference type="InterPro" id="IPR019191">
    <property type="entry name" value="Essential_protein_Yae1_N"/>
</dbReference>
<keyword evidence="7" id="KW-0539">Nucleus</keyword>
<gene>
    <name evidence="9" type="ORF">EW145_g5666</name>
</gene>
<comment type="caution">
    <text evidence="9">The sequence shown here is derived from an EMBL/GenBank/DDBJ whole genome shotgun (WGS) entry which is preliminary data.</text>
</comment>
<evidence type="ECO:0000256" key="3">
    <source>
        <dbReference type="ARBA" id="ARBA00007096"/>
    </source>
</evidence>
<dbReference type="PANTHER" id="PTHR18829">
    <property type="entry name" value="PROTEIN YAE1 HOMOLOG"/>
    <property type="match status" value="1"/>
</dbReference>
<evidence type="ECO:0000256" key="5">
    <source>
        <dbReference type="ARBA" id="ARBA00018400"/>
    </source>
</evidence>
<evidence type="ECO:0000259" key="8">
    <source>
        <dbReference type="Pfam" id="PF09811"/>
    </source>
</evidence>
<reference evidence="9 10" key="1">
    <citation type="submission" date="2019-02" db="EMBL/GenBank/DDBJ databases">
        <title>Genome sequencing of the rare red list fungi Phellinidium pouzarii.</title>
        <authorList>
            <person name="Buettner E."/>
            <person name="Kellner H."/>
        </authorList>
    </citation>
    <scope>NUCLEOTIDE SEQUENCE [LARGE SCALE GENOMIC DNA]</scope>
    <source>
        <strain evidence="9 10">DSM 108285</strain>
    </source>
</reference>
<evidence type="ECO:0000256" key="4">
    <source>
        <dbReference type="ARBA" id="ARBA00017286"/>
    </source>
</evidence>